<evidence type="ECO:0000256" key="3">
    <source>
        <dbReference type="ARBA" id="ARBA00004742"/>
    </source>
</evidence>
<evidence type="ECO:0000256" key="9">
    <source>
        <dbReference type="ARBA" id="ARBA00022840"/>
    </source>
</evidence>
<sequence length="806" mass="89251">MSAKTKSDILWFETLRNTDVPIVGGKNASLGEMINAGMPVPPGFAVTAYAYEKFIKQTGIAKKIYEIISETVTDPNNPKQYDVASKKIRKLIEDTPMPAAIAKSIKAAYKELNKRFSLKDVFVAVRSSATAEDLPDASFAGQQETYLNVKGPDELLEKVVKCWSSLFTPRAIFYRNEKGFEHEKVFISVGVQKMVNSGAAGVMFTINPVTGETDEIVIEGNYGLGETVVAGAVNPDDFVVDKNTLKIEERRIARKTIHYIRDPKTGKTVHLNVPKEKQKEPCVSDKEIIHLAKLAKLIESHYKKAMDIEWAIDKDLSFPKNIFVVQARPETVWSAKGMKSTQAEEMKAQADLKVVVKGIAAGKRGYGYGVAKVVLSPEEANEKMKEGDVLVTDMTNPDFVPFMKIASAIVTDKGGITSHAAIVSRELAIPCVVGTETATEVLKTGSEYTVDSRNGMIYEGILREATEASAQAAVAVVADSAPVTATKIYMNLGVPEKIEDYKNLPFEGIGLMRTEFILASAIGEHPLNFVDTGKSQDFVDKLAAGVATVARAIQPRPVVVRLSDFKTNEYRELKGGDKYEIVEENPMLGWRGCSRYISKWYQKAFRLECQAIKKCRTEWGLKNVWVMLPMVRTLWEAKQVLEIMKEEELERNRDFKVWLMAETPSLGIMADEFSKLVDGFSIGSNDMTQGVLMIDRDSERLGQMGYFDEREPAVKRIIAHLIKAAHENGCTVSICGEGPSNLPDFAEFLVRAGIDSISVNNDAVLATKKHVASIEQKIILERLAEQAALAAGRPLKKPTPDWEWTP</sequence>
<dbReference type="InterPro" id="IPR040442">
    <property type="entry name" value="Pyrv_kinase-like_dom_sf"/>
</dbReference>
<accession>A0A0M0BR20</accession>
<dbReference type="Pfam" id="PF02896">
    <property type="entry name" value="PEP-utilizers_C"/>
    <property type="match status" value="1"/>
</dbReference>
<dbReference type="InterPro" id="IPR015813">
    <property type="entry name" value="Pyrv/PenolPyrv_kinase-like_dom"/>
</dbReference>
<evidence type="ECO:0000313" key="16">
    <source>
        <dbReference type="EMBL" id="KON31012.1"/>
    </source>
</evidence>
<comment type="cofactor">
    <cofactor evidence="1 12">
        <name>Mg(2+)</name>
        <dbReference type="ChEBI" id="CHEBI:18420"/>
    </cofactor>
</comment>
<evidence type="ECO:0000256" key="4">
    <source>
        <dbReference type="ARBA" id="ARBA00007837"/>
    </source>
</evidence>
<dbReference type="InterPro" id="IPR013815">
    <property type="entry name" value="ATP_grasp_subdomain_1"/>
</dbReference>
<comment type="catalytic activity">
    <reaction evidence="11 12">
        <text>pyruvate + ATP + H2O = phosphoenolpyruvate + AMP + phosphate + 2 H(+)</text>
        <dbReference type="Rhea" id="RHEA:11364"/>
        <dbReference type="ChEBI" id="CHEBI:15361"/>
        <dbReference type="ChEBI" id="CHEBI:15377"/>
        <dbReference type="ChEBI" id="CHEBI:15378"/>
        <dbReference type="ChEBI" id="CHEBI:30616"/>
        <dbReference type="ChEBI" id="CHEBI:43474"/>
        <dbReference type="ChEBI" id="CHEBI:58702"/>
        <dbReference type="ChEBI" id="CHEBI:456215"/>
        <dbReference type="EC" id="2.7.9.2"/>
    </reaction>
</comment>
<comment type="function">
    <text evidence="2 12">Catalyzes the phosphorylation of pyruvate to phosphoenolpyruvate.</text>
</comment>
<evidence type="ECO:0000256" key="7">
    <source>
        <dbReference type="ARBA" id="ARBA00022741"/>
    </source>
</evidence>
<dbReference type="Gene3D" id="3.30.470.20">
    <property type="entry name" value="ATP-grasp fold, B domain"/>
    <property type="match status" value="1"/>
</dbReference>
<dbReference type="PIRSF" id="PIRSF000854">
    <property type="entry name" value="PEP_synthase"/>
    <property type="match status" value="1"/>
</dbReference>
<dbReference type="PROSITE" id="PS00370">
    <property type="entry name" value="PEP_ENZYMES_PHOS_SITE"/>
    <property type="match status" value="1"/>
</dbReference>
<reference evidence="17" key="1">
    <citation type="submission" date="2015-06" db="EMBL/GenBank/DDBJ databases">
        <title>New insights into the roles of widespread benthic archaea in carbon and nitrogen cycling.</title>
        <authorList>
            <person name="Lazar C.S."/>
            <person name="Baker B.J."/>
            <person name="Seitz K.W."/>
            <person name="Hyde A.S."/>
            <person name="Dick G.J."/>
            <person name="Hinrichs K.-U."/>
            <person name="Teske A.P."/>
        </authorList>
    </citation>
    <scope>NUCLEOTIDE SEQUENCE [LARGE SCALE GENOMIC DNA]</scope>
</reference>
<dbReference type="PATRIC" id="fig|1685125.3.peg.6"/>
<protein>
    <recommendedName>
        <fullName evidence="12">Phosphoenolpyruvate synthase</fullName>
        <shortName evidence="12">PEP synthase</shortName>
        <ecNumber evidence="12">2.7.9.2</ecNumber>
    </recommendedName>
    <alternativeName>
        <fullName evidence="12">Pyruvate, water dikinase</fullName>
    </alternativeName>
</protein>
<dbReference type="InterPro" id="IPR002192">
    <property type="entry name" value="PPDK_AMP/ATP-bd"/>
</dbReference>
<keyword evidence="9 12" id="KW-0067">ATP-binding</keyword>
<dbReference type="UniPathway" id="UPA00138"/>
<evidence type="ECO:0000256" key="11">
    <source>
        <dbReference type="ARBA" id="ARBA00047700"/>
    </source>
</evidence>
<keyword evidence="7 12" id="KW-0547">Nucleotide-binding</keyword>
<dbReference type="SUPFAM" id="SSF56059">
    <property type="entry name" value="Glutathione synthetase ATP-binding domain-like"/>
    <property type="match status" value="1"/>
</dbReference>
<dbReference type="GO" id="GO:0006094">
    <property type="term" value="P:gluconeogenesis"/>
    <property type="evidence" value="ECO:0007669"/>
    <property type="project" value="UniProtKB-UniPathway"/>
</dbReference>
<comment type="caution">
    <text evidence="16">The sequence shown here is derived from an EMBL/GenBank/DDBJ whole genome shotgun (WGS) entry which is preliminary data.</text>
</comment>
<evidence type="ECO:0000256" key="10">
    <source>
        <dbReference type="ARBA" id="ARBA00022842"/>
    </source>
</evidence>
<evidence type="ECO:0000259" key="15">
    <source>
        <dbReference type="Pfam" id="PF02896"/>
    </source>
</evidence>
<dbReference type="PANTHER" id="PTHR43030:SF1">
    <property type="entry name" value="PHOSPHOENOLPYRUVATE SYNTHASE"/>
    <property type="match status" value="1"/>
</dbReference>
<keyword evidence="6 12" id="KW-0479">Metal-binding</keyword>
<evidence type="ECO:0000313" key="17">
    <source>
        <dbReference type="Proteomes" id="UP000054016"/>
    </source>
</evidence>
<dbReference type="InterPro" id="IPR018274">
    <property type="entry name" value="PEP_util_AS"/>
</dbReference>
<dbReference type="FunFam" id="3.30.1490.20:FF:000010">
    <property type="entry name" value="Phosphoenolpyruvate synthase"/>
    <property type="match status" value="1"/>
</dbReference>
<dbReference type="SUPFAM" id="SSF52009">
    <property type="entry name" value="Phosphohistidine domain"/>
    <property type="match status" value="1"/>
</dbReference>
<dbReference type="PANTHER" id="PTHR43030">
    <property type="entry name" value="PHOSPHOENOLPYRUVATE SYNTHASE"/>
    <property type="match status" value="1"/>
</dbReference>
<evidence type="ECO:0000259" key="14">
    <source>
        <dbReference type="Pfam" id="PF01326"/>
    </source>
</evidence>
<dbReference type="Gene3D" id="3.50.30.10">
    <property type="entry name" value="Phosphohistidine domain"/>
    <property type="match status" value="1"/>
</dbReference>
<dbReference type="NCBIfam" id="TIGR01418">
    <property type="entry name" value="PEP_synth"/>
    <property type="match status" value="1"/>
</dbReference>
<evidence type="ECO:0000256" key="5">
    <source>
        <dbReference type="ARBA" id="ARBA00022679"/>
    </source>
</evidence>
<evidence type="ECO:0000256" key="1">
    <source>
        <dbReference type="ARBA" id="ARBA00001946"/>
    </source>
</evidence>
<dbReference type="GO" id="GO:0008986">
    <property type="term" value="F:pyruvate, water dikinase activity"/>
    <property type="evidence" value="ECO:0007669"/>
    <property type="project" value="UniProtKB-EC"/>
</dbReference>
<dbReference type="Gene3D" id="3.30.1490.20">
    <property type="entry name" value="ATP-grasp fold, A domain"/>
    <property type="match status" value="1"/>
</dbReference>
<dbReference type="Pfam" id="PF00391">
    <property type="entry name" value="PEP-utilizers"/>
    <property type="match status" value="1"/>
</dbReference>
<feature type="domain" description="PEP-utilising enzyme C-terminal" evidence="15">
    <location>
        <begin position="472"/>
        <end position="775"/>
    </location>
</feature>
<dbReference type="Gene3D" id="3.20.20.60">
    <property type="entry name" value="Phosphoenolpyruvate-binding domains"/>
    <property type="match status" value="1"/>
</dbReference>
<dbReference type="InterPro" id="IPR006319">
    <property type="entry name" value="PEP_synth"/>
</dbReference>
<evidence type="ECO:0000256" key="12">
    <source>
        <dbReference type="PIRNR" id="PIRNR000854"/>
    </source>
</evidence>
<evidence type="ECO:0000256" key="8">
    <source>
        <dbReference type="ARBA" id="ARBA00022777"/>
    </source>
</evidence>
<dbReference type="InterPro" id="IPR008279">
    <property type="entry name" value="PEP-util_enz_mobile_dom"/>
</dbReference>
<organism evidence="16 17">
    <name type="scientific">miscellaneous Crenarchaeota group-1 archaeon SG8-32-3</name>
    <dbReference type="NCBI Taxonomy" id="1685125"/>
    <lineage>
        <taxon>Archaea</taxon>
        <taxon>Candidatus Bathyarchaeota</taxon>
        <taxon>MCG-1</taxon>
    </lineage>
</organism>
<name>A0A0M0BR20_9ARCH</name>
<dbReference type="Pfam" id="PF01326">
    <property type="entry name" value="PPDK_N"/>
    <property type="match status" value="1"/>
</dbReference>
<dbReference type="InterPro" id="IPR036637">
    <property type="entry name" value="Phosphohistidine_dom_sf"/>
</dbReference>
<keyword evidence="16" id="KW-0670">Pyruvate</keyword>
<feature type="domain" description="PEP-utilising enzyme mobile" evidence="13">
    <location>
        <begin position="385"/>
        <end position="455"/>
    </location>
</feature>
<dbReference type="GO" id="GO:0046872">
    <property type="term" value="F:metal ion binding"/>
    <property type="evidence" value="ECO:0007669"/>
    <property type="project" value="UniProtKB-KW"/>
</dbReference>
<proteinExistence type="inferred from homology"/>
<gene>
    <name evidence="16" type="ORF">AC478_03405</name>
</gene>
<keyword evidence="10 12" id="KW-0460">Magnesium</keyword>
<keyword evidence="5 12" id="KW-0808">Transferase</keyword>
<dbReference type="EC" id="2.7.9.2" evidence="12"/>
<evidence type="ECO:0000256" key="2">
    <source>
        <dbReference type="ARBA" id="ARBA00002988"/>
    </source>
</evidence>
<dbReference type="NCBIfam" id="NF005057">
    <property type="entry name" value="PRK06464.1"/>
    <property type="match status" value="1"/>
</dbReference>
<dbReference type="EMBL" id="LFWV01000045">
    <property type="protein sequence ID" value="KON31012.1"/>
    <property type="molecule type" value="Genomic_DNA"/>
</dbReference>
<dbReference type="Proteomes" id="UP000054016">
    <property type="component" value="Unassembled WGS sequence"/>
</dbReference>
<dbReference type="SUPFAM" id="SSF51621">
    <property type="entry name" value="Phosphoenolpyruvate/pyruvate domain"/>
    <property type="match status" value="1"/>
</dbReference>
<evidence type="ECO:0000256" key="6">
    <source>
        <dbReference type="ARBA" id="ARBA00022723"/>
    </source>
</evidence>
<evidence type="ECO:0000259" key="13">
    <source>
        <dbReference type="Pfam" id="PF00391"/>
    </source>
</evidence>
<dbReference type="AlphaFoldDB" id="A0A0M0BR20"/>
<dbReference type="InterPro" id="IPR000121">
    <property type="entry name" value="PEP_util_C"/>
</dbReference>
<keyword evidence="8 12" id="KW-0418">Kinase</keyword>
<feature type="domain" description="Pyruvate phosphate dikinase AMP/ATP-binding" evidence="14">
    <location>
        <begin position="21"/>
        <end position="347"/>
    </location>
</feature>
<comment type="similarity">
    <text evidence="4 12">Belongs to the PEP-utilizing enzyme family.</text>
</comment>
<comment type="pathway">
    <text evidence="3 12">Carbohydrate biosynthesis; gluconeogenesis.</text>
</comment>
<dbReference type="GO" id="GO:0005524">
    <property type="term" value="F:ATP binding"/>
    <property type="evidence" value="ECO:0007669"/>
    <property type="project" value="UniProtKB-KW"/>
</dbReference>